<organism evidence="1 2">
    <name type="scientific">Diploscapter pachys</name>
    <dbReference type="NCBI Taxonomy" id="2018661"/>
    <lineage>
        <taxon>Eukaryota</taxon>
        <taxon>Metazoa</taxon>
        <taxon>Ecdysozoa</taxon>
        <taxon>Nematoda</taxon>
        <taxon>Chromadorea</taxon>
        <taxon>Rhabditida</taxon>
        <taxon>Rhabditina</taxon>
        <taxon>Rhabditomorpha</taxon>
        <taxon>Rhabditoidea</taxon>
        <taxon>Rhabditidae</taxon>
        <taxon>Diploscapter</taxon>
    </lineage>
</organism>
<name>A0A2A2KGE1_9BILA</name>
<sequence length="533" mass="61459">MKGDEIFSLMTSSLPTEEILEEELQRTRPVEFDKMTSLMNNSTLNMSLWEGMMRINLGRAIVQIYPIETILVNYGYKPTKAFAVKYTPIAPFMDERVDPLDDERIRDHCDDNCLCIVLYYTMAFAASRLLPNTELVRDDHTANLASLYTEYTNGDMSSYTSFAYMGGISAMLNDLAGLLNALPARTLFHLVSHCSYFLAERLRILISSVFFFVTTLRGFLANIPVDYEYYLFELFCEDKISTKKISDFLSLFINLNLRNRLLNCEDLPTLLTKITYFELKTPLILQTYDSSMSEVLGSLLLDQLTVKFKQYKLVCNGMKDSPISQMNQLFNCRALSGANRMIEPGKIRVVMTYHGSADANFAIHPFVSKAKSVAITLHKMIPLPWLLRMECPELDLWMHRDVPTIPWITPVESCYGFLHIVGIILELKTVRELTHWAVPVNASFCLCLVMLQPKTFGDVTYVWKREFKHPRYAFIEREGIHGWLLYRDERNVKNRLLVFQLSNPSMVYFEALSSTDAATLLTPISFYHHSHRY</sequence>
<comment type="caution">
    <text evidence="1">The sequence shown here is derived from an EMBL/GenBank/DDBJ whole genome shotgun (WGS) entry which is preliminary data.</text>
</comment>
<protein>
    <submittedName>
        <fullName evidence="1">Uncharacterized protein</fullName>
    </submittedName>
</protein>
<gene>
    <name evidence="1" type="ORF">WR25_09785</name>
</gene>
<dbReference type="Proteomes" id="UP000218231">
    <property type="component" value="Unassembled WGS sequence"/>
</dbReference>
<keyword evidence="2" id="KW-1185">Reference proteome</keyword>
<reference evidence="1 2" key="1">
    <citation type="journal article" date="2017" name="Curr. Biol.">
        <title>Genome architecture and evolution of a unichromosomal asexual nematode.</title>
        <authorList>
            <person name="Fradin H."/>
            <person name="Zegar C."/>
            <person name="Gutwein M."/>
            <person name="Lucas J."/>
            <person name="Kovtun M."/>
            <person name="Corcoran D."/>
            <person name="Baugh L.R."/>
            <person name="Kiontke K."/>
            <person name="Gunsalus K."/>
            <person name="Fitch D.H."/>
            <person name="Piano F."/>
        </authorList>
    </citation>
    <scope>NUCLEOTIDE SEQUENCE [LARGE SCALE GENOMIC DNA]</scope>
    <source>
        <strain evidence="1">PF1309</strain>
    </source>
</reference>
<evidence type="ECO:0000313" key="2">
    <source>
        <dbReference type="Proteomes" id="UP000218231"/>
    </source>
</evidence>
<dbReference type="AlphaFoldDB" id="A0A2A2KGE1"/>
<evidence type="ECO:0000313" key="1">
    <source>
        <dbReference type="EMBL" id="PAV72919.1"/>
    </source>
</evidence>
<accession>A0A2A2KGE1</accession>
<dbReference type="EMBL" id="LIAE01008680">
    <property type="protein sequence ID" value="PAV72919.1"/>
    <property type="molecule type" value="Genomic_DNA"/>
</dbReference>
<proteinExistence type="predicted"/>